<feature type="region of interest" description="Disordered" evidence="1">
    <location>
        <begin position="1"/>
        <end position="46"/>
    </location>
</feature>
<dbReference type="EMBL" id="QJJV01000049">
    <property type="protein sequence ID" value="PXX03475.1"/>
    <property type="molecule type" value="Genomic_DNA"/>
</dbReference>
<organism evidence="2 3">
    <name type="scientific">Paraburkholderia tropica</name>
    <dbReference type="NCBI Taxonomy" id="92647"/>
    <lineage>
        <taxon>Bacteria</taxon>
        <taxon>Pseudomonadati</taxon>
        <taxon>Pseudomonadota</taxon>
        <taxon>Betaproteobacteria</taxon>
        <taxon>Burkholderiales</taxon>
        <taxon>Burkholderiaceae</taxon>
        <taxon>Paraburkholderia</taxon>
    </lineage>
</organism>
<sequence>MDKHKHGEYDEMQTSQGFGQSLIVSGQPAEAVQPTEAAFDHPAAWQ</sequence>
<comment type="caution">
    <text evidence="2">The sequence shown here is derived from an EMBL/GenBank/DDBJ whole genome shotgun (WGS) entry which is preliminary data.</text>
</comment>
<evidence type="ECO:0000313" key="2">
    <source>
        <dbReference type="EMBL" id="PXX03475.1"/>
    </source>
</evidence>
<proteinExistence type="predicted"/>
<reference evidence="2 3" key="1">
    <citation type="submission" date="2018-05" db="EMBL/GenBank/DDBJ databases">
        <title>Genomic Encyclopedia of Type Strains, Phase IV (KMG-V): Genome sequencing to study the core and pangenomes of soil and plant-associated prokaryotes.</title>
        <authorList>
            <person name="Whitman W."/>
        </authorList>
    </citation>
    <scope>NUCLEOTIDE SEQUENCE [LARGE SCALE GENOMIC DNA]</scope>
    <source>
        <strain evidence="2 3">SIr-6563</strain>
    </source>
</reference>
<name>A0ABX5MB89_9BURK</name>
<feature type="compositionally biased region" description="Polar residues" evidence="1">
    <location>
        <begin position="12"/>
        <end position="24"/>
    </location>
</feature>
<protein>
    <submittedName>
        <fullName evidence="2">Uncharacterized protein</fullName>
    </submittedName>
</protein>
<gene>
    <name evidence="2" type="ORF">C7400_14928</name>
</gene>
<evidence type="ECO:0000313" key="3">
    <source>
        <dbReference type="Proteomes" id="UP000247515"/>
    </source>
</evidence>
<keyword evidence="3" id="KW-1185">Reference proteome</keyword>
<accession>A0ABX5MB89</accession>
<dbReference type="Proteomes" id="UP000247515">
    <property type="component" value="Unassembled WGS sequence"/>
</dbReference>
<evidence type="ECO:0000256" key="1">
    <source>
        <dbReference type="SAM" id="MobiDB-lite"/>
    </source>
</evidence>
<feature type="non-terminal residue" evidence="2">
    <location>
        <position position="46"/>
    </location>
</feature>